<evidence type="ECO:0000313" key="1">
    <source>
        <dbReference type="EMBL" id="KZT11229.1"/>
    </source>
</evidence>
<evidence type="ECO:0000313" key="2">
    <source>
        <dbReference type="Proteomes" id="UP000076871"/>
    </source>
</evidence>
<gene>
    <name evidence="1" type="ORF">LAESUDRAFT_710804</name>
</gene>
<accession>A0A165H4F6</accession>
<dbReference type="InParanoid" id="A0A165H4F6"/>
<protein>
    <submittedName>
        <fullName evidence="1">Uncharacterized protein</fullName>
    </submittedName>
</protein>
<dbReference type="Proteomes" id="UP000076871">
    <property type="component" value="Unassembled WGS sequence"/>
</dbReference>
<dbReference type="GeneID" id="63823827"/>
<reference evidence="1 2" key="1">
    <citation type="journal article" date="2016" name="Mol. Biol. Evol.">
        <title>Comparative Genomics of Early-Diverging Mushroom-Forming Fungi Provides Insights into the Origins of Lignocellulose Decay Capabilities.</title>
        <authorList>
            <person name="Nagy L.G."/>
            <person name="Riley R."/>
            <person name="Tritt A."/>
            <person name="Adam C."/>
            <person name="Daum C."/>
            <person name="Floudas D."/>
            <person name="Sun H."/>
            <person name="Yadav J.S."/>
            <person name="Pangilinan J."/>
            <person name="Larsson K.H."/>
            <person name="Matsuura K."/>
            <person name="Barry K."/>
            <person name="Labutti K."/>
            <person name="Kuo R."/>
            <person name="Ohm R.A."/>
            <person name="Bhattacharya S.S."/>
            <person name="Shirouzu T."/>
            <person name="Yoshinaga Y."/>
            <person name="Martin F.M."/>
            <person name="Grigoriev I.V."/>
            <person name="Hibbett D.S."/>
        </authorList>
    </citation>
    <scope>NUCLEOTIDE SEQUENCE [LARGE SCALE GENOMIC DNA]</scope>
    <source>
        <strain evidence="1 2">93-53</strain>
    </source>
</reference>
<name>A0A165H4F6_9APHY</name>
<sequence length="153" mass="17057">MPRHLSQSEHNYVTVHEPPVLRSPGRLPFLAAPRSAARRPTRATRPGVADISIAVIDVLHTSVLCRWARVADPCAPRPHHSLDGSFVALLSAEAPTVRVAKCRHQAPTLLSKHDAKYQKRAPDAVARWEHRAQCAAQMTKKFYYMNENANAQL</sequence>
<proteinExistence type="predicted"/>
<dbReference type="AlphaFoldDB" id="A0A165H4F6"/>
<organism evidence="1 2">
    <name type="scientific">Laetiporus sulphureus 93-53</name>
    <dbReference type="NCBI Taxonomy" id="1314785"/>
    <lineage>
        <taxon>Eukaryota</taxon>
        <taxon>Fungi</taxon>
        <taxon>Dikarya</taxon>
        <taxon>Basidiomycota</taxon>
        <taxon>Agaricomycotina</taxon>
        <taxon>Agaricomycetes</taxon>
        <taxon>Polyporales</taxon>
        <taxon>Laetiporus</taxon>
    </lineage>
</organism>
<dbReference type="EMBL" id="KV427607">
    <property type="protein sequence ID" value="KZT11229.1"/>
    <property type="molecule type" value="Genomic_DNA"/>
</dbReference>
<dbReference type="RefSeq" id="XP_040768969.1">
    <property type="nucleotide sequence ID" value="XM_040906798.1"/>
</dbReference>
<keyword evidence="2" id="KW-1185">Reference proteome</keyword>